<dbReference type="Pfam" id="PF04392">
    <property type="entry name" value="ABC_sub_bind"/>
    <property type="match status" value="1"/>
</dbReference>
<name>A0AA45C7S7_9BACT</name>
<reference evidence="1 2" key="1">
    <citation type="submission" date="2018-05" db="EMBL/GenBank/DDBJ databases">
        <title>Genomic Encyclopedia of Type Strains, Phase IV (KMG-IV): sequencing the most valuable type-strain genomes for metagenomic binning, comparative biology and taxonomic classification.</title>
        <authorList>
            <person name="Goeker M."/>
        </authorList>
    </citation>
    <scope>NUCLEOTIDE SEQUENCE [LARGE SCALE GENOMIC DNA]</scope>
    <source>
        <strain evidence="1 2">DSM 24906</strain>
    </source>
</reference>
<dbReference type="PANTHER" id="PTHR35271">
    <property type="entry name" value="ABC TRANSPORTER, SUBSTRATE-BINDING LIPOPROTEIN-RELATED"/>
    <property type="match status" value="1"/>
</dbReference>
<dbReference type="InterPro" id="IPR007487">
    <property type="entry name" value="ABC_transpt-TYRBP-like"/>
</dbReference>
<evidence type="ECO:0000313" key="1">
    <source>
        <dbReference type="EMBL" id="PWJ95507.1"/>
    </source>
</evidence>
<dbReference type="RefSeq" id="WP_109604416.1">
    <property type="nucleotide sequence ID" value="NZ_QGGI01000005.1"/>
</dbReference>
<keyword evidence="2" id="KW-1185">Reference proteome</keyword>
<proteinExistence type="predicted"/>
<dbReference type="AlphaFoldDB" id="A0AA45C7S7"/>
<comment type="caution">
    <text evidence="1">The sequence shown here is derived from an EMBL/GenBank/DDBJ whole genome shotgun (WGS) entry which is preliminary data.</text>
</comment>
<dbReference type="CDD" id="cd06325">
    <property type="entry name" value="PBP1_ABC_unchar_transporter"/>
    <property type="match status" value="1"/>
</dbReference>
<gene>
    <name evidence="1" type="ORF">C7380_105137</name>
</gene>
<feature type="non-terminal residue" evidence="1">
    <location>
        <position position="1"/>
    </location>
</feature>
<protein>
    <submittedName>
        <fullName evidence="1">ABC transport system substrate-binding protein</fullName>
    </submittedName>
</protein>
<dbReference type="Gene3D" id="3.40.50.2300">
    <property type="match status" value="2"/>
</dbReference>
<dbReference type="Proteomes" id="UP000245921">
    <property type="component" value="Unassembled WGS sequence"/>
</dbReference>
<dbReference type="PANTHER" id="PTHR35271:SF1">
    <property type="entry name" value="ABC TRANSPORTER, SUBSTRATE-BINDING LIPOPROTEIN"/>
    <property type="match status" value="1"/>
</dbReference>
<evidence type="ECO:0000313" key="2">
    <source>
        <dbReference type="Proteomes" id="UP000245921"/>
    </source>
</evidence>
<sequence length="249" mass="27093">NALAIAKKFKNDADFVVAISTPSAQAAKNEIDDKPIVFSAVSDPVGAGLIENWGKNTSNVVGISDMLPIETHFKLMKVIMPTKKNIAILYNPGEANSKFILDRSKNIGNKIGLNIIEVAGSNVNELITSVNSNIDMIDVVYLITDNLVSSSVEILSKIFYDNKIPVVASDVEIAKKAAFIGFGFDYHSMGWATGKILIRLINGESTSDIESQIIDPIYLNLYVNLKRAENAGIVVPKNIINKADILIKE</sequence>
<organism evidence="1 2">
    <name type="scientific">Oceanotoga teriensis</name>
    <dbReference type="NCBI Taxonomy" id="515440"/>
    <lineage>
        <taxon>Bacteria</taxon>
        <taxon>Thermotogati</taxon>
        <taxon>Thermotogota</taxon>
        <taxon>Thermotogae</taxon>
        <taxon>Petrotogales</taxon>
        <taxon>Petrotogaceae</taxon>
        <taxon>Oceanotoga</taxon>
    </lineage>
</organism>
<dbReference type="EMBL" id="QGGI01000005">
    <property type="protein sequence ID" value="PWJ95507.1"/>
    <property type="molecule type" value="Genomic_DNA"/>
</dbReference>
<accession>A0AA45C7S7</accession>